<evidence type="ECO:0000313" key="8">
    <source>
        <dbReference type="Proteomes" id="UP000261680"/>
    </source>
</evidence>
<proteinExistence type="inferred from homology"/>
<keyword evidence="8" id="KW-1185">Reference proteome</keyword>
<dbReference type="PANTHER" id="PTHR21101:SF11">
    <property type="entry name" value="RESISTIN"/>
    <property type="match status" value="1"/>
</dbReference>
<dbReference type="OrthoDB" id="9531287at2759"/>
<name>A0A8M1FYR9_URSMA</name>
<keyword evidence="5 7" id="KW-0732">Signal</keyword>
<protein>
    <submittedName>
        <fullName evidence="9">Resistin</fullName>
    </submittedName>
</protein>
<keyword evidence="6" id="KW-1015">Disulfide bond</keyword>
<evidence type="ECO:0000256" key="7">
    <source>
        <dbReference type="SAM" id="SignalP"/>
    </source>
</evidence>
<dbReference type="KEGG" id="umr:103681892"/>
<feature type="chain" id="PRO_5035459284" evidence="7">
    <location>
        <begin position="37"/>
        <end position="128"/>
    </location>
</feature>
<evidence type="ECO:0000256" key="6">
    <source>
        <dbReference type="ARBA" id="ARBA00023157"/>
    </source>
</evidence>
<dbReference type="Gene3D" id="2.60.40.4230">
    <property type="entry name" value="Resistin head domain"/>
    <property type="match status" value="1"/>
</dbReference>
<evidence type="ECO:0000256" key="5">
    <source>
        <dbReference type="ARBA" id="ARBA00022729"/>
    </source>
</evidence>
<dbReference type="GO" id="GO:0005179">
    <property type="term" value="F:hormone activity"/>
    <property type="evidence" value="ECO:0007669"/>
    <property type="project" value="UniProtKB-KW"/>
</dbReference>
<dbReference type="GO" id="GO:0005615">
    <property type="term" value="C:extracellular space"/>
    <property type="evidence" value="ECO:0007669"/>
    <property type="project" value="TreeGrafter"/>
</dbReference>
<dbReference type="CDD" id="cd16333">
    <property type="entry name" value="RELM"/>
    <property type="match status" value="1"/>
</dbReference>
<dbReference type="Proteomes" id="UP000261680">
    <property type="component" value="Unplaced"/>
</dbReference>
<dbReference type="CTD" id="56729"/>
<dbReference type="Pfam" id="PF06954">
    <property type="entry name" value="Resistin"/>
    <property type="match status" value="1"/>
</dbReference>
<sequence>MKSVPEICLLSPSGGTCGMKALPLLLLPVLGQLAWGKSLCPVDEAIHEKIRDGAGPLILETMRNFGLSCRTVTSRGDLATCPAGFSVTACTCGSACGSWDVRAETTCHCQCAGMDWTGARCCRVQTTA</sequence>
<accession>A0A8M1FYR9</accession>
<reference evidence="9" key="1">
    <citation type="submission" date="2025-08" db="UniProtKB">
        <authorList>
            <consortium name="RefSeq"/>
        </authorList>
    </citation>
    <scope>IDENTIFICATION</scope>
    <source>
        <tissue evidence="9">Whole blood</tissue>
    </source>
</reference>
<gene>
    <name evidence="9" type="primary">RETN</name>
</gene>
<dbReference type="InterPro" id="IPR036262">
    <property type="entry name" value="Resistin-like_sf"/>
</dbReference>
<dbReference type="GeneID" id="103681892"/>
<feature type="signal peptide" evidence="7">
    <location>
        <begin position="1"/>
        <end position="36"/>
    </location>
</feature>
<dbReference type="RefSeq" id="XP_040485344.1">
    <property type="nucleotide sequence ID" value="XM_040629410.1"/>
</dbReference>
<organism evidence="8 9">
    <name type="scientific">Ursus maritimus</name>
    <name type="common">Polar bear</name>
    <name type="synonym">Thalarctos maritimus</name>
    <dbReference type="NCBI Taxonomy" id="29073"/>
    <lineage>
        <taxon>Eukaryota</taxon>
        <taxon>Metazoa</taxon>
        <taxon>Chordata</taxon>
        <taxon>Craniata</taxon>
        <taxon>Vertebrata</taxon>
        <taxon>Euteleostomi</taxon>
        <taxon>Mammalia</taxon>
        <taxon>Eutheria</taxon>
        <taxon>Laurasiatheria</taxon>
        <taxon>Carnivora</taxon>
        <taxon>Caniformia</taxon>
        <taxon>Ursidae</taxon>
        <taxon>Ursus</taxon>
    </lineage>
</organism>
<keyword evidence="4" id="KW-0372">Hormone</keyword>
<comment type="subcellular location">
    <subcellularLocation>
        <location evidence="1">Secreted</location>
    </subcellularLocation>
</comment>
<evidence type="ECO:0000256" key="1">
    <source>
        <dbReference type="ARBA" id="ARBA00004613"/>
    </source>
</evidence>
<dbReference type="InterPro" id="IPR009714">
    <property type="entry name" value="RELM"/>
</dbReference>
<keyword evidence="3" id="KW-0964">Secreted</keyword>
<evidence type="ECO:0000256" key="2">
    <source>
        <dbReference type="ARBA" id="ARBA00007258"/>
    </source>
</evidence>
<dbReference type="SUPFAM" id="SSF111423">
    <property type="entry name" value="Resistin"/>
    <property type="match status" value="1"/>
</dbReference>
<dbReference type="AlphaFoldDB" id="A0A8M1FYR9"/>
<evidence type="ECO:0000256" key="4">
    <source>
        <dbReference type="ARBA" id="ARBA00022702"/>
    </source>
</evidence>
<comment type="similarity">
    <text evidence="2">Belongs to the resistin/FIZZ family.</text>
</comment>
<dbReference type="FunFam" id="2.60.40.4230:FF:000001">
    <property type="entry name" value="Resistin-like beta"/>
    <property type="match status" value="1"/>
</dbReference>
<evidence type="ECO:0000256" key="3">
    <source>
        <dbReference type="ARBA" id="ARBA00022525"/>
    </source>
</evidence>
<dbReference type="PANTHER" id="PTHR21101">
    <property type="entry name" value="RESISTIN"/>
    <property type="match status" value="1"/>
</dbReference>
<evidence type="ECO:0000313" key="9">
    <source>
        <dbReference type="RefSeq" id="XP_040485344.1"/>
    </source>
</evidence>